<evidence type="ECO:0000256" key="10">
    <source>
        <dbReference type="PIRSR" id="PIRSR004682-4"/>
    </source>
</evidence>
<dbReference type="GO" id="GO:0046872">
    <property type="term" value="F:metal ion binding"/>
    <property type="evidence" value="ECO:0007669"/>
    <property type="project" value="UniProtKB-KW"/>
</dbReference>
<dbReference type="AlphaFoldDB" id="A0A975B4J6"/>
<evidence type="ECO:0000313" key="11">
    <source>
        <dbReference type="EMBL" id="QTA78652.1"/>
    </source>
</evidence>
<evidence type="ECO:0000256" key="5">
    <source>
        <dbReference type="ARBA" id="ARBA00023277"/>
    </source>
</evidence>
<reference evidence="11" key="1">
    <citation type="journal article" date="2021" name="Microb. Physiol.">
        <title>Proteogenomic Insights into the Physiology of Marine, Sulfate-Reducing, Filamentous Desulfonema limicola and Desulfonema magnum.</title>
        <authorList>
            <person name="Schnaars V."/>
            <person name="Wohlbrand L."/>
            <person name="Scheve S."/>
            <person name="Hinrichs C."/>
            <person name="Reinhardt R."/>
            <person name="Rabus R."/>
        </authorList>
    </citation>
    <scope>NUCLEOTIDE SEQUENCE</scope>
    <source>
        <strain evidence="11">5ac10</strain>
    </source>
</reference>
<dbReference type="PANTHER" id="PTHR42891:SF1">
    <property type="entry name" value="D-GLYCERO-BETA-D-MANNO-HEPTOSE-1,7-BISPHOSPHATE 7-PHOSPHATASE"/>
    <property type="match status" value="1"/>
</dbReference>
<feature type="binding site" evidence="10">
    <location>
        <position position="14"/>
    </location>
    <ligand>
        <name>Mg(2+)</name>
        <dbReference type="ChEBI" id="CHEBI:18420"/>
    </ligand>
</feature>
<evidence type="ECO:0000256" key="3">
    <source>
        <dbReference type="ARBA" id="ARBA00022723"/>
    </source>
</evidence>
<dbReference type="InterPro" id="IPR006543">
    <property type="entry name" value="Histidinol-phos"/>
</dbReference>
<dbReference type="EC" id="3.1.3.-" evidence="7"/>
<comment type="cofactor">
    <cofactor evidence="10">
        <name>Mg(2+)</name>
        <dbReference type="ChEBI" id="CHEBI:18420"/>
    </cofactor>
</comment>
<dbReference type="InterPro" id="IPR004446">
    <property type="entry name" value="Heptose_bisP_phosphatase"/>
</dbReference>
<organism evidence="11 12">
    <name type="scientific">Desulfonema limicola</name>
    <dbReference type="NCBI Taxonomy" id="45656"/>
    <lineage>
        <taxon>Bacteria</taxon>
        <taxon>Pseudomonadati</taxon>
        <taxon>Thermodesulfobacteriota</taxon>
        <taxon>Desulfobacteria</taxon>
        <taxon>Desulfobacterales</taxon>
        <taxon>Desulfococcaceae</taxon>
        <taxon>Desulfonema</taxon>
    </lineage>
</organism>
<dbReference type="Pfam" id="PF13242">
    <property type="entry name" value="Hydrolase_like"/>
    <property type="match status" value="1"/>
</dbReference>
<feature type="site" description="Stabilizes the phosphoryl group" evidence="9">
    <location>
        <position position="106"/>
    </location>
</feature>
<keyword evidence="12" id="KW-1185">Reference proteome</keyword>
<feature type="binding site" evidence="10">
    <location>
        <position position="131"/>
    </location>
    <ligand>
        <name>Mg(2+)</name>
        <dbReference type="ChEBI" id="CHEBI:18420"/>
    </ligand>
</feature>
<dbReference type="KEGG" id="dli:dnl_08760"/>
<feature type="binding site" evidence="10">
    <location>
        <position position="102"/>
    </location>
    <ligand>
        <name>Zn(2+)</name>
        <dbReference type="ChEBI" id="CHEBI:29105"/>
    </ligand>
</feature>
<feature type="active site" description="Nucleophile" evidence="8">
    <location>
        <position position="12"/>
    </location>
</feature>
<dbReference type="Gene3D" id="3.40.50.1000">
    <property type="entry name" value="HAD superfamily/HAD-like"/>
    <property type="match status" value="1"/>
</dbReference>
<dbReference type="SUPFAM" id="SSF56784">
    <property type="entry name" value="HAD-like"/>
    <property type="match status" value="1"/>
</dbReference>
<dbReference type="EMBL" id="CP061799">
    <property type="protein sequence ID" value="QTA78652.1"/>
    <property type="molecule type" value="Genomic_DNA"/>
</dbReference>
<sequence length="189" mass="21263">MNKLIKRTVFLDRDGVINQDSPYYIKDINEFKFIPGSIDAVRKLTENRFFIIIITNQSAVNRGLIDLKKLAEIHEFMLTALSKQGGIIKDIFFCPHHPSQECRCRKPLPGMILKAVQKYNIDLMSSYMIGDSAKDIECAVNAGCGNNILVKTGNYAEALKSLSKKGINPGYTAPNLDQAADYIIKRLDY</sequence>
<keyword evidence="2 7" id="KW-0963">Cytoplasm</keyword>
<evidence type="ECO:0000256" key="1">
    <source>
        <dbReference type="ARBA" id="ARBA00004496"/>
    </source>
</evidence>
<dbReference type="NCBIfam" id="TIGR01656">
    <property type="entry name" value="Histidinol-ppas"/>
    <property type="match status" value="1"/>
</dbReference>
<comment type="subcellular location">
    <subcellularLocation>
        <location evidence="1 7">Cytoplasm</location>
    </subcellularLocation>
</comment>
<feature type="binding site" evidence="10">
    <location>
        <position position="96"/>
    </location>
    <ligand>
        <name>Zn(2+)</name>
        <dbReference type="ChEBI" id="CHEBI:29105"/>
    </ligand>
</feature>
<evidence type="ECO:0000256" key="4">
    <source>
        <dbReference type="ARBA" id="ARBA00022801"/>
    </source>
</evidence>
<evidence type="ECO:0000256" key="6">
    <source>
        <dbReference type="ARBA" id="ARBA00031828"/>
    </source>
</evidence>
<feature type="site" description="Contributes to substrate recognition" evidence="9">
    <location>
        <position position="105"/>
    </location>
</feature>
<keyword evidence="10" id="KW-0862">Zinc</keyword>
<dbReference type="InterPro" id="IPR006549">
    <property type="entry name" value="HAD-SF_hydro_IIIA"/>
</dbReference>
<comment type="cofactor">
    <cofactor evidence="10">
        <name>Zn(2+)</name>
        <dbReference type="ChEBI" id="CHEBI:29105"/>
    </cofactor>
</comment>
<dbReference type="NCBIfam" id="NF006506">
    <property type="entry name" value="PRK08942.1"/>
    <property type="match status" value="1"/>
</dbReference>
<evidence type="ECO:0000313" key="12">
    <source>
        <dbReference type="Proteomes" id="UP000663720"/>
    </source>
</evidence>
<dbReference type="Proteomes" id="UP000663720">
    <property type="component" value="Chromosome"/>
</dbReference>
<feature type="binding site" evidence="10">
    <location>
        <position position="104"/>
    </location>
    <ligand>
        <name>Zn(2+)</name>
        <dbReference type="ChEBI" id="CHEBI:29105"/>
    </ligand>
</feature>
<dbReference type="NCBIfam" id="TIGR01662">
    <property type="entry name" value="HAD-SF-IIIA"/>
    <property type="match status" value="1"/>
</dbReference>
<keyword evidence="10" id="KW-0460">Magnesium</keyword>
<protein>
    <recommendedName>
        <fullName evidence="6 7">D,D-heptose 1,7-bisphosphate phosphatase</fullName>
        <ecNumber evidence="7">3.1.3.-</ecNumber>
    </recommendedName>
</protein>
<keyword evidence="5 7" id="KW-0119">Carbohydrate metabolism</keyword>
<feature type="binding site" evidence="10">
    <location>
        <position position="12"/>
    </location>
    <ligand>
        <name>Mg(2+)</name>
        <dbReference type="ChEBI" id="CHEBI:18420"/>
    </ligand>
</feature>
<dbReference type="GO" id="GO:0005975">
    <property type="term" value="P:carbohydrate metabolic process"/>
    <property type="evidence" value="ECO:0007669"/>
    <property type="project" value="InterPro"/>
</dbReference>
<dbReference type="CDD" id="cd07503">
    <property type="entry name" value="HAD_HisB-N"/>
    <property type="match status" value="1"/>
</dbReference>
<evidence type="ECO:0000256" key="7">
    <source>
        <dbReference type="PIRNR" id="PIRNR004682"/>
    </source>
</evidence>
<proteinExistence type="inferred from homology"/>
<name>A0A975B4J6_9BACT</name>
<dbReference type="GO" id="GO:0016791">
    <property type="term" value="F:phosphatase activity"/>
    <property type="evidence" value="ECO:0007669"/>
    <property type="project" value="InterPro"/>
</dbReference>
<accession>A0A975B4J6</accession>
<dbReference type="RefSeq" id="WP_207690482.1">
    <property type="nucleotide sequence ID" value="NZ_CP061799.1"/>
</dbReference>
<dbReference type="InterPro" id="IPR023214">
    <property type="entry name" value="HAD_sf"/>
</dbReference>
<evidence type="ECO:0000256" key="2">
    <source>
        <dbReference type="ARBA" id="ARBA00022490"/>
    </source>
</evidence>
<feature type="binding site" evidence="10">
    <location>
        <position position="94"/>
    </location>
    <ligand>
        <name>Zn(2+)</name>
        <dbReference type="ChEBI" id="CHEBI:29105"/>
    </ligand>
</feature>
<dbReference type="InterPro" id="IPR036412">
    <property type="entry name" value="HAD-like_sf"/>
</dbReference>
<gene>
    <name evidence="11" type="primary">gmhB</name>
    <name evidence="11" type="ORF">dnl_08760</name>
</gene>
<keyword evidence="4 7" id="KW-0378">Hydrolase</keyword>
<feature type="site" description="Stabilizes the phosphoryl group" evidence="9">
    <location>
        <position position="55"/>
    </location>
</feature>
<keyword evidence="3 10" id="KW-0479">Metal-binding</keyword>
<evidence type="ECO:0000256" key="9">
    <source>
        <dbReference type="PIRSR" id="PIRSR004682-3"/>
    </source>
</evidence>
<dbReference type="PANTHER" id="PTHR42891">
    <property type="entry name" value="D-GLYCERO-BETA-D-MANNO-HEPTOSE-1,7-BISPHOSPHATE 7-PHOSPHATASE"/>
    <property type="match status" value="1"/>
</dbReference>
<dbReference type="GO" id="GO:0005737">
    <property type="term" value="C:cytoplasm"/>
    <property type="evidence" value="ECO:0007669"/>
    <property type="project" value="UniProtKB-SubCell"/>
</dbReference>
<evidence type="ECO:0000256" key="8">
    <source>
        <dbReference type="PIRSR" id="PIRSR004682-1"/>
    </source>
</evidence>
<comment type="similarity">
    <text evidence="7">Belongs to the gmhB family.</text>
</comment>
<feature type="active site" description="Proton donor" evidence="8">
    <location>
        <position position="14"/>
    </location>
</feature>
<dbReference type="PIRSF" id="PIRSF004682">
    <property type="entry name" value="GmhB"/>
    <property type="match status" value="1"/>
</dbReference>